<dbReference type="SUPFAM" id="SSF56112">
    <property type="entry name" value="Protein kinase-like (PK-like)"/>
    <property type="match status" value="1"/>
</dbReference>
<keyword evidence="5" id="KW-1185">Reference proteome</keyword>
<protein>
    <recommendedName>
        <fullName evidence="2">Protein kinase domain-containing protein</fullName>
    </recommendedName>
</protein>
<reference evidence="4" key="3">
    <citation type="submission" date="2015-06" db="UniProtKB">
        <authorList>
            <consortium name="EnsemblProtists"/>
        </authorList>
    </citation>
    <scope>IDENTIFICATION</scope>
</reference>
<dbReference type="eggNOG" id="KOG0192">
    <property type="taxonomic scope" value="Eukaryota"/>
</dbReference>
<evidence type="ECO:0000313" key="5">
    <source>
        <dbReference type="Proteomes" id="UP000011087"/>
    </source>
</evidence>
<feature type="domain" description="Protein kinase" evidence="2">
    <location>
        <begin position="16"/>
        <end position="288"/>
    </location>
</feature>
<dbReference type="InterPro" id="IPR000719">
    <property type="entry name" value="Prot_kinase_dom"/>
</dbReference>
<proteinExistence type="predicted"/>
<dbReference type="GeneID" id="17304278"/>
<dbReference type="RefSeq" id="XP_005834620.1">
    <property type="nucleotide sequence ID" value="XM_005834563.1"/>
</dbReference>
<dbReference type="EMBL" id="JH992989">
    <property type="protein sequence ID" value="EKX47640.1"/>
    <property type="molecule type" value="Genomic_DNA"/>
</dbReference>
<feature type="coiled-coil region" evidence="1">
    <location>
        <begin position="426"/>
        <end position="460"/>
    </location>
</feature>
<dbReference type="AlphaFoldDB" id="L1JHR5"/>
<dbReference type="InterPro" id="IPR008266">
    <property type="entry name" value="Tyr_kinase_AS"/>
</dbReference>
<dbReference type="GO" id="GO:0004674">
    <property type="term" value="F:protein serine/threonine kinase activity"/>
    <property type="evidence" value="ECO:0007669"/>
    <property type="project" value="TreeGrafter"/>
</dbReference>
<evidence type="ECO:0000313" key="4">
    <source>
        <dbReference type="EnsemblProtists" id="EKX47640"/>
    </source>
</evidence>
<dbReference type="Pfam" id="PF00069">
    <property type="entry name" value="Pkinase"/>
    <property type="match status" value="1"/>
</dbReference>
<organism evidence="3">
    <name type="scientific">Guillardia theta (strain CCMP2712)</name>
    <name type="common">Cryptophyte</name>
    <dbReference type="NCBI Taxonomy" id="905079"/>
    <lineage>
        <taxon>Eukaryota</taxon>
        <taxon>Cryptophyceae</taxon>
        <taxon>Pyrenomonadales</taxon>
        <taxon>Geminigeraceae</taxon>
        <taxon>Guillardia</taxon>
    </lineage>
</organism>
<accession>L1JHR5</accession>
<dbReference type="PANTHER" id="PTHR44329">
    <property type="entry name" value="SERINE/THREONINE-PROTEIN KINASE TNNI3K-RELATED"/>
    <property type="match status" value="1"/>
</dbReference>
<dbReference type="KEGG" id="gtt:GUITHDRAFT_106628"/>
<dbReference type="GO" id="GO:0005524">
    <property type="term" value="F:ATP binding"/>
    <property type="evidence" value="ECO:0007669"/>
    <property type="project" value="InterPro"/>
</dbReference>
<dbReference type="STRING" id="905079.L1JHR5"/>
<dbReference type="Proteomes" id="UP000011087">
    <property type="component" value="Unassembled WGS sequence"/>
</dbReference>
<evidence type="ECO:0000313" key="3">
    <source>
        <dbReference type="EMBL" id="EKX47640.1"/>
    </source>
</evidence>
<reference evidence="5" key="2">
    <citation type="submission" date="2012-11" db="EMBL/GenBank/DDBJ databases">
        <authorList>
            <person name="Kuo A."/>
            <person name="Curtis B.A."/>
            <person name="Tanifuji G."/>
            <person name="Burki F."/>
            <person name="Gruber A."/>
            <person name="Irimia M."/>
            <person name="Maruyama S."/>
            <person name="Arias M.C."/>
            <person name="Ball S.G."/>
            <person name="Gile G.H."/>
            <person name="Hirakawa Y."/>
            <person name="Hopkins J.F."/>
            <person name="Rensing S.A."/>
            <person name="Schmutz J."/>
            <person name="Symeonidi A."/>
            <person name="Elias M."/>
            <person name="Eveleigh R.J."/>
            <person name="Herman E.K."/>
            <person name="Klute M.J."/>
            <person name="Nakayama T."/>
            <person name="Obornik M."/>
            <person name="Reyes-Prieto A."/>
            <person name="Armbrust E.V."/>
            <person name="Aves S.J."/>
            <person name="Beiko R.G."/>
            <person name="Coutinho P."/>
            <person name="Dacks J.B."/>
            <person name="Durnford D.G."/>
            <person name="Fast N.M."/>
            <person name="Green B.R."/>
            <person name="Grisdale C."/>
            <person name="Hempe F."/>
            <person name="Henrissat B."/>
            <person name="Hoppner M.P."/>
            <person name="Ishida K.-I."/>
            <person name="Kim E."/>
            <person name="Koreny L."/>
            <person name="Kroth P.G."/>
            <person name="Liu Y."/>
            <person name="Malik S.-B."/>
            <person name="Maier U.G."/>
            <person name="McRose D."/>
            <person name="Mock T."/>
            <person name="Neilson J.A."/>
            <person name="Onodera N.T."/>
            <person name="Poole A.M."/>
            <person name="Pritham E.J."/>
            <person name="Richards T.A."/>
            <person name="Rocap G."/>
            <person name="Roy S.W."/>
            <person name="Sarai C."/>
            <person name="Schaack S."/>
            <person name="Shirato S."/>
            <person name="Slamovits C.H."/>
            <person name="Spencer D.F."/>
            <person name="Suzuki S."/>
            <person name="Worden A.Z."/>
            <person name="Zauner S."/>
            <person name="Barry K."/>
            <person name="Bell C."/>
            <person name="Bharti A.K."/>
            <person name="Crow J.A."/>
            <person name="Grimwood J."/>
            <person name="Kramer R."/>
            <person name="Lindquist E."/>
            <person name="Lucas S."/>
            <person name="Salamov A."/>
            <person name="McFadden G.I."/>
            <person name="Lane C.E."/>
            <person name="Keeling P.J."/>
            <person name="Gray M.W."/>
            <person name="Grigoriev I.V."/>
            <person name="Archibald J.M."/>
        </authorList>
    </citation>
    <scope>NUCLEOTIDE SEQUENCE</scope>
    <source>
        <strain evidence="5">CCMP2712</strain>
    </source>
</reference>
<dbReference type="InterPro" id="IPR051681">
    <property type="entry name" value="Ser/Thr_Kinases-Pseudokinases"/>
</dbReference>
<dbReference type="PROSITE" id="PS00109">
    <property type="entry name" value="PROTEIN_KINASE_TYR"/>
    <property type="match status" value="1"/>
</dbReference>
<dbReference type="OMA" id="NDDIANH"/>
<evidence type="ECO:0000256" key="1">
    <source>
        <dbReference type="SAM" id="Coils"/>
    </source>
</evidence>
<dbReference type="PROSITE" id="PS50011">
    <property type="entry name" value="PROTEIN_KINASE_DOM"/>
    <property type="match status" value="1"/>
</dbReference>
<dbReference type="Gene3D" id="1.10.510.10">
    <property type="entry name" value="Transferase(Phosphotransferase) domain 1"/>
    <property type="match status" value="1"/>
</dbReference>
<dbReference type="Gene3D" id="3.30.200.20">
    <property type="entry name" value="Phosphorylase Kinase, domain 1"/>
    <property type="match status" value="1"/>
</dbReference>
<dbReference type="HOGENOM" id="CLU_569188_0_0_1"/>
<dbReference type="EnsemblProtists" id="EKX47640">
    <property type="protein sequence ID" value="EKX47640"/>
    <property type="gene ID" value="GUITHDRAFT_106628"/>
</dbReference>
<dbReference type="InterPro" id="IPR011009">
    <property type="entry name" value="Kinase-like_dom_sf"/>
</dbReference>
<evidence type="ECO:0000259" key="2">
    <source>
        <dbReference type="PROSITE" id="PS50011"/>
    </source>
</evidence>
<sequence>MLMDLIKPVAINPQNIAISHEIAKGSFGMIFSAKLNGRNVAVKRIRRDDGVDLAWKLRNAYLELNIMNQLSHPNVLQLFGVTMQFSRDRRSSLNFGIVMELCSDSLQKHMQKKRLSLYDRMKFGVEILQGVTYLHSSGIIHRDLSTQNILLNQHGRVKIADFGCARKVNDDGEYFSTTISGSPAYMAPEQMHTSPLTTKVDVWALGVILWELATQKLPWADEAMMESPTRVADFEYCKRKIVKCRLPRPMSSGFAPNLAESYYKLICSCHHLNAINRFSSKQVLDEFLQIVGSVEDKKFQDMARTASFMDKLMIKGGEGISPRFTKLATKLFNFYTAYNPDKIPDIPSLVQEYENNEDKLNKNLYARYKVDLDSFDRFEGSQSTSKIAPSIASNADTWRNGYDSVPSSSVSTANYEHSGHTCHCKEEIWLEEKSKLIEENNQLREEKRKMQDELLSQRNVITSMRNELQYLRQALKSMRA</sequence>
<keyword evidence="1" id="KW-0175">Coiled coil</keyword>
<reference evidence="3 5" key="1">
    <citation type="journal article" date="2012" name="Nature">
        <title>Algal genomes reveal evolutionary mosaicism and the fate of nucleomorphs.</title>
        <authorList>
            <consortium name="DOE Joint Genome Institute"/>
            <person name="Curtis B.A."/>
            <person name="Tanifuji G."/>
            <person name="Burki F."/>
            <person name="Gruber A."/>
            <person name="Irimia M."/>
            <person name="Maruyama S."/>
            <person name="Arias M.C."/>
            <person name="Ball S.G."/>
            <person name="Gile G.H."/>
            <person name="Hirakawa Y."/>
            <person name="Hopkins J.F."/>
            <person name="Kuo A."/>
            <person name="Rensing S.A."/>
            <person name="Schmutz J."/>
            <person name="Symeonidi A."/>
            <person name="Elias M."/>
            <person name="Eveleigh R.J."/>
            <person name="Herman E.K."/>
            <person name="Klute M.J."/>
            <person name="Nakayama T."/>
            <person name="Obornik M."/>
            <person name="Reyes-Prieto A."/>
            <person name="Armbrust E.V."/>
            <person name="Aves S.J."/>
            <person name="Beiko R.G."/>
            <person name="Coutinho P."/>
            <person name="Dacks J.B."/>
            <person name="Durnford D.G."/>
            <person name="Fast N.M."/>
            <person name="Green B.R."/>
            <person name="Grisdale C.J."/>
            <person name="Hempel F."/>
            <person name="Henrissat B."/>
            <person name="Hoppner M.P."/>
            <person name="Ishida K."/>
            <person name="Kim E."/>
            <person name="Koreny L."/>
            <person name="Kroth P.G."/>
            <person name="Liu Y."/>
            <person name="Malik S.B."/>
            <person name="Maier U.G."/>
            <person name="McRose D."/>
            <person name="Mock T."/>
            <person name="Neilson J.A."/>
            <person name="Onodera N.T."/>
            <person name="Poole A.M."/>
            <person name="Pritham E.J."/>
            <person name="Richards T.A."/>
            <person name="Rocap G."/>
            <person name="Roy S.W."/>
            <person name="Sarai C."/>
            <person name="Schaack S."/>
            <person name="Shirato S."/>
            <person name="Slamovits C.H."/>
            <person name="Spencer D.F."/>
            <person name="Suzuki S."/>
            <person name="Worden A.Z."/>
            <person name="Zauner S."/>
            <person name="Barry K."/>
            <person name="Bell C."/>
            <person name="Bharti A.K."/>
            <person name="Crow J.A."/>
            <person name="Grimwood J."/>
            <person name="Kramer R."/>
            <person name="Lindquist E."/>
            <person name="Lucas S."/>
            <person name="Salamov A."/>
            <person name="McFadden G.I."/>
            <person name="Lane C.E."/>
            <person name="Keeling P.J."/>
            <person name="Gray M.W."/>
            <person name="Grigoriev I.V."/>
            <person name="Archibald J.M."/>
        </authorList>
    </citation>
    <scope>NUCLEOTIDE SEQUENCE</scope>
    <source>
        <strain evidence="3 5">CCMP2712</strain>
    </source>
</reference>
<gene>
    <name evidence="3" type="ORF">GUITHDRAFT_106628</name>
</gene>
<dbReference type="OrthoDB" id="10261027at2759"/>
<dbReference type="PaxDb" id="55529-EKX47640"/>
<name>L1JHR5_GUITC</name>